<sequence length="348" mass="37680">METAVVQPLTWFLGDDVSVVMLDSAAADTYSNPDDKSSETHLNDGAKVYQYQESAYLTEIAAAFPIRIRVLFEREVQTQIKHWLSKLSAPFAICILSRENSLVGLEIAAKHSLGAEIRQFPSLRGGELIEIQQPLPRLTTPGLLVMDMDSTAIEIECIDELAALAGVGEEVAAVTELAMQGELDFEQSLRQRVAKLKGAPASIIDDLCINLPLMPGLEVMIAELKSHGWHLVLASGGFSHFVEYLKDKLALDAAYANQLVIVNGVLQGEVIGTVVDAEFKAKVLSECAHKWHIPAGQNLAIGDGANDIPMIQAADFGIAFHGKEKLINAADAAVSQLDLRALVFLLQA</sequence>
<dbReference type="GO" id="GO:0000287">
    <property type="term" value="F:magnesium ion binding"/>
    <property type="evidence" value="ECO:0007669"/>
    <property type="project" value="TreeGrafter"/>
</dbReference>
<dbReference type="HOGENOM" id="CLU_036368_4_0_6"/>
<keyword evidence="7" id="KW-0479">Metal-binding</keyword>
<dbReference type="SFLD" id="SFLDG01136">
    <property type="entry name" value="C1.6:_Phosphoserine_Phosphatas"/>
    <property type="match status" value="1"/>
</dbReference>
<dbReference type="SFLD" id="SFLDS00003">
    <property type="entry name" value="Haloacid_Dehalogenase"/>
    <property type="match status" value="1"/>
</dbReference>
<dbReference type="NCBIfam" id="TIGR01488">
    <property type="entry name" value="HAD-SF-IB"/>
    <property type="match status" value="1"/>
</dbReference>
<dbReference type="STRING" id="318161.Sden_1032"/>
<dbReference type="EC" id="3.1.3.3" evidence="4"/>
<dbReference type="RefSeq" id="WP_011495484.1">
    <property type="nucleotide sequence ID" value="NC_007954.1"/>
</dbReference>
<dbReference type="Proteomes" id="UP000001982">
    <property type="component" value="Chromosome"/>
</dbReference>
<dbReference type="GO" id="GO:0036424">
    <property type="term" value="F:L-phosphoserine phosphatase activity"/>
    <property type="evidence" value="ECO:0007669"/>
    <property type="project" value="InterPro"/>
</dbReference>
<comment type="pathway">
    <text evidence="2">Amino-acid biosynthesis; L-serine biosynthesis; L-serine from 3-phospho-D-glycerate: step 3/3.</text>
</comment>
<dbReference type="NCBIfam" id="TIGR00338">
    <property type="entry name" value="serB"/>
    <property type="match status" value="1"/>
</dbReference>
<evidence type="ECO:0000256" key="4">
    <source>
        <dbReference type="ARBA" id="ARBA00012640"/>
    </source>
</evidence>
<dbReference type="PANTHER" id="PTHR43344:SF2">
    <property type="entry name" value="PHOSPHOSERINE PHOSPHATASE"/>
    <property type="match status" value="1"/>
</dbReference>
<keyword evidence="8 15" id="KW-0378">Hydrolase</keyword>
<dbReference type="EMBL" id="CP000302">
    <property type="protein sequence ID" value="ABE54320.1"/>
    <property type="molecule type" value="Genomic_DNA"/>
</dbReference>
<dbReference type="eggNOG" id="COG0560">
    <property type="taxonomic scope" value="Bacteria"/>
</dbReference>
<dbReference type="InterPro" id="IPR004469">
    <property type="entry name" value="PSP"/>
</dbReference>
<evidence type="ECO:0000256" key="1">
    <source>
        <dbReference type="ARBA" id="ARBA00001946"/>
    </source>
</evidence>
<dbReference type="InterPro" id="IPR036412">
    <property type="entry name" value="HAD-like_sf"/>
</dbReference>
<reference evidence="15 16" key="1">
    <citation type="submission" date="2006-03" db="EMBL/GenBank/DDBJ databases">
        <title>Complete sequence of Shewanella denitrificans OS217.</title>
        <authorList>
            <consortium name="US DOE Joint Genome Institute"/>
            <person name="Copeland A."/>
            <person name="Lucas S."/>
            <person name="Lapidus A."/>
            <person name="Barry K."/>
            <person name="Detter J.C."/>
            <person name="Glavina del Rio T."/>
            <person name="Hammon N."/>
            <person name="Israni S."/>
            <person name="Dalin E."/>
            <person name="Tice H."/>
            <person name="Pitluck S."/>
            <person name="Brettin T."/>
            <person name="Bruce D."/>
            <person name="Han C."/>
            <person name="Tapia R."/>
            <person name="Gilna P."/>
            <person name="Kiss H."/>
            <person name="Schmutz J."/>
            <person name="Larimer F."/>
            <person name="Land M."/>
            <person name="Hauser L."/>
            <person name="Kyrpides N."/>
            <person name="Lykidis A."/>
            <person name="Richardson P."/>
        </authorList>
    </citation>
    <scope>NUCLEOTIDE SEQUENCE [LARGE SCALE GENOMIC DNA]</scope>
    <source>
        <strain evidence="16">OS217 / ATCC BAA-1090 / DSM 15013</strain>
    </source>
</reference>
<protein>
    <recommendedName>
        <fullName evidence="5">Phosphoserine phosphatase</fullName>
        <ecNumber evidence="4">3.1.3.3</ecNumber>
    </recommendedName>
    <alternativeName>
        <fullName evidence="11">O-phosphoserine phosphohydrolase</fullName>
    </alternativeName>
</protein>
<evidence type="ECO:0000256" key="8">
    <source>
        <dbReference type="ARBA" id="ARBA00022801"/>
    </source>
</evidence>
<dbReference type="UniPathway" id="UPA00135">
    <property type="reaction ID" value="UER00198"/>
</dbReference>
<dbReference type="PANTHER" id="PTHR43344">
    <property type="entry name" value="PHOSPHOSERINE PHOSPHATASE"/>
    <property type="match status" value="1"/>
</dbReference>
<organism evidence="15 16">
    <name type="scientific">Shewanella denitrificans (strain OS217 / ATCC BAA-1090 / DSM 15013)</name>
    <dbReference type="NCBI Taxonomy" id="318161"/>
    <lineage>
        <taxon>Bacteria</taxon>
        <taxon>Pseudomonadati</taxon>
        <taxon>Pseudomonadota</taxon>
        <taxon>Gammaproteobacteria</taxon>
        <taxon>Alteromonadales</taxon>
        <taxon>Shewanellaceae</taxon>
        <taxon>Shewanella</taxon>
    </lineage>
</organism>
<evidence type="ECO:0000256" key="5">
    <source>
        <dbReference type="ARBA" id="ARBA00015196"/>
    </source>
</evidence>
<dbReference type="InterPro" id="IPR050582">
    <property type="entry name" value="HAD-like_SerB"/>
</dbReference>
<evidence type="ECO:0000313" key="15">
    <source>
        <dbReference type="EMBL" id="ABE54320.1"/>
    </source>
</evidence>
<evidence type="ECO:0000256" key="6">
    <source>
        <dbReference type="ARBA" id="ARBA00022605"/>
    </source>
</evidence>
<evidence type="ECO:0000256" key="13">
    <source>
        <dbReference type="ARBA" id="ARBA00048523"/>
    </source>
</evidence>
<evidence type="ECO:0000256" key="2">
    <source>
        <dbReference type="ARBA" id="ARBA00005135"/>
    </source>
</evidence>
<keyword evidence="6" id="KW-0028">Amino-acid biosynthesis</keyword>
<evidence type="ECO:0000256" key="3">
    <source>
        <dbReference type="ARBA" id="ARBA00009184"/>
    </source>
</evidence>
<dbReference type="Gene3D" id="3.40.50.1000">
    <property type="entry name" value="HAD superfamily/HAD-like"/>
    <property type="match status" value="1"/>
</dbReference>
<evidence type="ECO:0000256" key="9">
    <source>
        <dbReference type="ARBA" id="ARBA00022842"/>
    </source>
</evidence>
<gene>
    <name evidence="15" type="ordered locus">Sden_1032</name>
</gene>
<keyword evidence="10" id="KW-0718">Serine biosynthesis</keyword>
<evidence type="ECO:0000313" key="16">
    <source>
        <dbReference type="Proteomes" id="UP000001982"/>
    </source>
</evidence>
<comment type="cofactor">
    <cofactor evidence="1">
        <name>Mg(2+)</name>
        <dbReference type="ChEBI" id="CHEBI:18420"/>
    </cofactor>
</comment>
<evidence type="ECO:0000256" key="11">
    <source>
        <dbReference type="ARBA" id="ARBA00031693"/>
    </source>
</evidence>
<dbReference type="GO" id="GO:0005737">
    <property type="term" value="C:cytoplasm"/>
    <property type="evidence" value="ECO:0007669"/>
    <property type="project" value="TreeGrafter"/>
</dbReference>
<keyword evidence="16" id="KW-1185">Reference proteome</keyword>
<dbReference type="AlphaFoldDB" id="Q12QF6"/>
<dbReference type="GO" id="GO:0006564">
    <property type="term" value="P:L-serine biosynthetic process"/>
    <property type="evidence" value="ECO:0007669"/>
    <property type="project" value="UniProtKB-KW"/>
</dbReference>
<dbReference type="Pfam" id="PF00702">
    <property type="entry name" value="Hydrolase"/>
    <property type="match status" value="1"/>
</dbReference>
<accession>Q12QF6</accession>
<dbReference type="SFLD" id="SFLDF00029">
    <property type="entry name" value="phosphoserine_phosphatase"/>
    <property type="match status" value="1"/>
</dbReference>
<evidence type="ECO:0000256" key="7">
    <source>
        <dbReference type="ARBA" id="ARBA00022723"/>
    </source>
</evidence>
<comment type="similarity">
    <text evidence="3">Belongs to the HAD-like hydrolase superfamily. SerB family.</text>
</comment>
<comment type="catalytic activity">
    <reaction evidence="12">
        <text>O-phospho-L-serine + H2O = L-serine + phosphate</text>
        <dbReference type="Rhea" id="RHEA:21208"/>
        <dbReference type="ChEBI" id="CHEBI:15377"/>
        <dbReference type="ChEBI" id="CHEBI:33384"/>
        <dbReference type="ChEBI" id="CHEBI:43474"/>
        <dbReference type="ChEBI" id="CHEBI:57524"/>
        <dbReference type="EC" id="3.1.3.3"/>
    </reaction>
</comment>
<dbReference type="KEGG" id="sdn:Sden_1032"/>
<dbReference type="InterPro" id="IPR023214">
    <property type="entry name" value="HAD_sf"/>
</dbReference>
<dbReference type="CDD" id="cd07500">
    <property type="entry name" value="HAD_PSP"/>
    <property type="match status" value="1"/>
</dbReference>
<feature type="active site" description="Nucleophile" evidence="14">
    <location>
        <position position="147"/>
    </location>
</feature>
<dbReference type="SFLD" id="SFLDG01137">
    <property type="entry name" value="C1.6.1:_Phosphoserine_Phosphat"/>
    <property type="match status" value="1"/>
</dbReference>
<proteinExistence type="inferred from homology"/>
<name>Q12QF6_SHEDO</name>
<dbReference type="SUPFAM" id="SSF56784">
    <property type="entry name" value="HAD-like"/>
    <property type="match status" value="1"/>
</dbReference>
<feature type="active site" description="Proton donor" evidence="14">
    <location>
        <position position="149"/>
    </location>
</feature>
<evidence type="ECO:0000256" key="12">
    <source>
        <dbReference type="ARBA" id="ARBA00048138"/>
    </source>
</evidence>
<evidence type="ECO:0000256" key="10">
    <source>
        <dbReference type="ARBA" id="ARBA00023299"/>
    </source>
</evidence>
<evidence type="ECO:0000256" key="14">
    <source>
        <dbReference type="PIRSR" id="PIRSR604469-1"/>
    </source>
</evidence>
<keyword evidence="9" id="KW-0460">Magnesium</keyword>
<comment type="catalytic activity">
    <reaction evidence="13">
        <text>O-phospho-D-serine + H2O = D-serine + phosphate</text>
        <dbReference type="Rhea" id="RHEA:24873"/>
        <dbReference type="ChEBI" id="CHEBI:15377"/>
        <dbReference type="ChEBI" id="CHEBI:35247"/>
        <dbReference type="ChEBI" id="CHEBI:43474"/>
        <dbReference type="ChEBI" id="CHEBI:58680"/>
        <dbReference type="EC" id="3.1.3.3"/>
    </reaction>
</comment>